<dbReference type="PANTHER" id="PTHR37721">
    <property type="entry name" value="OS05G0464200 PROTEIN"/>
    <property type="match status" value="1"/>
</dbReference>
<sequence>MATSSSTPQKKETTSFSVPKRGKIKAQILENFVNAVVSIVKPGDQGRNMGTEAGGSSAPPTTPPNANNSNGSPNI</sequence>
<name>A0AAW1XTG2_RUBAR</name>
<proteinExistence type="predicted"/>
<evidence type="ECO:0000256" key="1">
    <source>
        <dbReference type="SAM" id="MobiDB-lite"/>
    </source>
</evidence>
<evidence type="ECO:0000313" key="3">
    <source>
        <dbReference type="Proteomes" id="UP001457282"/>
    </source>
</evidence>
<dbReference type="AlphaFoldDB" id="A0AAW1XTG2"/>
<dbReference type="PANTHER" id="PTHR37721:SF1">
    <property type="entry name" value="OS05G0464200 PROTEIN"/>
    <property type="match status" value="1"/>
</dbReference>
<dbReference type="EMBL" id="JBEDUW010000003">
    <property type="protein sequence ID" value="KAK9940276.1"/>
    <property type="molecule type" value="Genomic_DNA"/>
</dbReference>
<evidence type="ECO:0000313" key="2">
    <source>
        <dbReference type="EMBL" id="KAK9940276.1"/>
    </source>
</evidence>
<feature type="region of interest" description="Disordered" evidence="1">
    <location>
        <begin position="42"/>
        <end position="75"/>
    </location>
</feature>
<keyword evidence="3" id="KW-1185">Reference proteome</keyword>
<feature type="compositionally biased region" description="Low complexity" evidence="1">
    <location>
        <begin position="54"/>
        <end position="75"/>
    </location>
</feature>
<feature type="region of interest" description="Disordered" evidence="1">
    <location>
        <begin position="1"/>
        <end position="23"/>
    </location>
</feature>
<accession>A0AAW1XTG2</accession>
<reference evidence="2 3" key="1">
    <citation type="journal article" date="2023" name="G3 (Bethesda)">
        <title>A chromosome-length genome assembly and annotation of blackberry (Rubus argutus, cv. 'Hillquist').</title>
        <authorList>
            <person name="Bruna T."/>
            <person name="Aryal R."/>
            <person name="Dudchenko O."/>
            <person name="Sargent D.J."/>
            <person name="Mead D."/>
            <person name="Buti M."/>
            <person name="Cavallini A."/>
            <person name="Hytonen T."/>
            <person name="Andres J."/>
            <person name="Pham M."/>
            <person name="Weisz D."/>
            <person name="Mascagni F."/>
            <person name="Usai G."/>
            <person name="Natali L."/>
            <person name="Bassil N."/>
            <person name="Fernandez G.E."/>
            <person name="Lomsadze A."/>
            <person name="Armour M."/>
            <person name="Olukolu B."/>
            <person name="Poorten T."/>
            <person name="Britton C."/>
            <person name="Davik J."/>
            <person name="Ashrafi H."/>
            <person name="Aiden E.L."/>
            <person name="Borodovsky M."/>
            <person name="Worthington M."/>
        </authorList>
    </citation>
    <scope>NUCLEOTIDE SEQUENCE [LARGE SCALE GENOMIC DNA]</scope>
    <source>
        <strain evidence="2">PI 553951</strain>
    </source>
</reference>
<comment type="caution">
    <text evidence="2">The sequence shown here is derived from an EMBL/GenBank/DDBJ whole genome shotgun (WGS) entry which is preliminary data.</text>
</comment>
<dbReference type="Proteomes" id="UP001457282">
    <property type="component" value="Unassembled WGS sequence"/>
</dbReference>
<organism evidence="2 3">
    <name type="scientific">Rubus argutus</name>
    <name type="common">Southern blackberry</name>
    <dbReference type="NCBI Taxonomy" id="59490"/>
    <lineage>
        <taxon>Eukaryota</taxon>
        <taxon>Viridiplantae</taxon>
        <taxon>Streptophyta</taxon>
        <taxon>Embryophyta</taxon>
        <taxon>Tracheophyta</taxon>
        <taxon>Spermatophyta</taxon>
        <taxon>Magnoliopsida</taxon>
        <taxon>eudicotyledons</taxon>
        <taxon>Gunneridae</taxon>
        <taxon>Pentapetalae</taxon>
        <taxon>rosids</taxon>
        <taxon>fabids</taxon>
        <taxon>Rosales</taxon>
        <taxon>Rosaceae</taxon>
        <taxon>Rosoideae</taxon>
        <taxon>Rosoideae incertae sedis</taxon>
        <taxon>Rubus</taxon>
    </lineage>
</organism>
<gene>
    <name evidence="2" type="ORF">M0R45_016944</name>
</gene>
<protein>
    <submittedName>
        <fullName evidence="2">Uncharacterized protein</fullName>
    </submittedName>
</protein>